<protein>
    <recommendedName>
        <fullName evidence="4">Sphingomyelin phosphodiesterase</fullName>
    </recommendedName>
</protein>
<accession>A0ABR1IBI6</accession>
<name>A0ABR1IBI6_9HYPO</name>
<dbReference type="SUPFAM" id="SSF56300">
    <property type="entry name" value="Metallo-dependent phosphatases"/>
    <property type="match status" value="1"/>
</dbReference>
<dbReference type="EMBL" id="JAZAVK010000020">
    <property type="protein sequence ID" value="KAK7430370.1"/>
    <property type="molecule type" value="Genomic_DNA"/>
</dbReference>
<keyword evidence="1 4" id="KW-0378">Hydrolase</keyword>
<evidence type="ECO:0000256" key="3">
    <source>
        <dbReference type="ARBA" id="ARBA00023180"/>
    </source>
</evidence>
<dbReference type="PIRSF" id="PIRSF000948">
    <property type="entry name" value="Sphingomy_PDE"/>
    <property type="match status" value="1"/>
</dbReference>
<evidence type="ECO:0000259" key="6">
    <source>
        <dbReference type="PROSITE" id="PS50015"/>
    </source>
</evidence>
<dbReference type="InterPro" id="IPR011160">
    <property type="entry name" value="Sphingomy_PDE"/>
</dbReference>
<proteinExistence type="inferred from homology"/>
<keyword evidence="4" id="KW-0326">Glycosidase</keyword>
<comment type="function">
    <text evidence="4">Converts sphingomyelin to ceramide.</text>
</comment>
<comment type="caution">
    <text evidence="7">The sequence shown here is derived from an EMBL/GenBank/DDBJ whole genome shotgun (WGS) entry which is preliminary data.</text>
</comment>
<feature type="chain" id="PRO_5046071323" description="Sphingomyelin phosphodiesterase" evidence="5">
    <location>
        <begin position="20"/>
        <end position="633"/>
    </location>
</feature>
<feature type="signal peptide" evidence="5">
    <location>
        <begin position="1"/>
        <end position="19"/>
    </location>
</feature>
<keyword evidence="8" id="KW-1185">Reference proteome</keyword>
<gene>
    <name evidence="7" type="ORF">QQZ08_003118</name>
</gene>
<evidence type="ECO:0000256" key="4">
    <source>
        <dbReference type="PIRNR" id="PIRNR000948"/>
    </source>
</evidence>
<keyword evidence="5" id="KW-0732">Signal</keyword>
<keyword evidence="3" id="KW-0325">Glycoprotein</keyword>
<dbReference type="InterPro" id="IPR029052">
    <property type="entry name" value="Metallo-depent_PP-like"/>
</dbReference>
<dbReference type="Pfam" id="PF00149">
    <property type="entry name" value="Metallophos"/>
    <property type="match status" value="1"/>
</dbReference>
<keyword evidence="2" id="KW-1015">Disulfide bond</keyword>
<dbReference type="PANTHER" id="PTHR10340">
    <property type="entry name" value="SPHINGOMYELIN PHOSPHODIESTERASE"/>
    <property type="match status" value="1"/>
</dbReference>
<feature type="domain" description="Saposin B-type" evidence="6">
    <location>
        <begin position="49"/>
        <end position="133"/>
    </location>
</feature>
<evidence type="ECO:0000256" key="2">
    <source>
        <dbReference type="ARBA" id="ARBA00023157"/>
    </source>
</evidence>
<dbReference type="InterPro" id="IPR008139">
    <property type="entry name" value="SaposinB_dom"/>
</dbReference>
<dbReference type="PROSITE" id="PS50015">
    <property type="entry name" value="SAP_B"/>
    <property type="match status" value="1"/>
</dbReference>
<sequence length="633" mass="70047">MQLLTRLAVLASLVQTVFCTGGPSNSLRSIQSSIQARGWVDDIWEDFQDGALCSGCQSILVALKGLARLGDRALIDTLQEICKLSGAEDDDVCDGAIELEGPIVAEALRGLTVGSRTAHEFCITFLGVCNYPTVKQWSVPFPSKKPTRGRPGPSGQDPIKVVHYSDIHIDPLYVEGSNTKCTKPICCRPYTEEDEAGNTDSPAGPNGDHNCDVPVSLEESMYAAIKKVVPDAAFTIFTGDVIDHAVWNTSQPYNEEQITNAYQMMGQNLGIVYGTAGNHEIHPSNAFQPNSVGNASQWMYNLLSGLWSRWIDVEAVEEAQKLGAYSTMYPDGNLRVISLNTNMYYRGNYWLYQKSIIQDPSGQIAWLVQELDAAEKAGERVYIVGHMSIGDRNCFHDQSNYLDQVVKRYAATIAAMFFGHTHKDHFQISYSNYSDRKFSNALVTSYIGPSLTPTSGMPSFRVYDVDPVTFGVLDATTYIADMTDPAFQTTGPVWKKYYSAKEAYGALLAPPITEPLAELSAAFWHNVTDLFASNSSTFQEYIERKSRGWKPEDCTGSCVSEEICQLQGGRSESNCYEPELGVNFNKRSENREEERDECGVSVARATFAALGVKKDMIRLLQRRVMEKGVTLRG</sequence>
<evidence type="ECO:0000256" key="5">
    <source>
        <dbReference type="SAM" id="SignalP"/>
    </source>
</evidence>
<evidence type="ECO:0000313" key="7">
    <source>
        <dbReference type="EMBL" id="KAK7430370.1"/>
    </source>
</evidence>
<evidence type="ECO:0000256" key="1">
    <source>
        <dbReference type="ARBA" id="ARBA00022801"/>
    </source>
</evidence>
<reference evidence="7 8" key="1">
    <citation type="journal article" date="2025" name="Microbiol. Resour. Announc.">
        <title>Draft genome sequences for Neonectria magnoliae and Neonectria punicea, canker pathogens of Liriodendron tulipifera and Acer saccharum in West Virginia.</title>
        <authorList>
            <person name="Petronek H.M."/>
            <person name="Kasson M.T."/>
            <person name="Metheny A.M."/>
            <person name="Stauder C.M."/>
            <person name="Lovett B."/>
            <person name="Lynch S.C."/>
            <person name="Garnas J.R."/>
            <person name="Kasson L.R."/>
            <person name="Stajich J.E."/>
        </authorList>
    </citation>
    <scope>NUCLEOTIDE SEQUENCE [LARGE SCALE GENOMIC DNA]</scope>
    <source>
        <strain evidence="7 8">NRRL 64651</strain>
    </source>
</reference>
<dbReference type="PANTHER" id="PTHR10340:SF34">
    <property type="entry name" value="SPHINGOMYELIN PHOSPHODIESTERASE"/>
    <property type="match status" value="1"/>
</dbReference>
<dbReference type="CDD" id="cd00842">
    <property type="entry name" value="MPP_ASMase"/>
    <property type="match status" value="1"/>
</dbReference>
<dbReference type="InterPro" id="IPR041805">
    <property type="entry name" value="ASMase/PPN1_MPP"/>
</dbReference>
<dbReference type="Gene3D" id="3.60.21.10">
    <property type="match status" value="1"/>
</dbReference>
<dbReference type="Proteomes" id="UP001498421">
    <property type="component" value="Unassembled WGS sequence"/>
</dbReference>
<evidence type="ECO:0000313" key="8">
    <source>
        <dbReference type="Proteomes" id="UP001498421"/>
    </source>
</evidence>
<dbReference type="InterPro" id="IPR004843">
    <property type="entry name" value="Calcineurin-like_PHP"/>
</dbReference>
<organism evidence="7 8">
    <name type="scientific">Neonectria magnoliae</name>
    <dbReference type="NCBI Taxonomy" id="2732573"/>
    <lineage>
        <taxon>Eukaryota</taxon>
        <taxon>Fungi</taxon>
        <taxon>Dikarya</taxon>
        <taxon>Ascomycota</taxon>
        <taxon>Pezizomycotina</taxon>
        <taxon>Sordariomycetes</taxon>
        <taxon>Hypocreomycetidae</taxon>
        <taxon>Hypocreales</taxon>
        <taxon>Nectriaceae</taxon>
        <taxon>Neonectria</taxon>
    </lineage>
</organism>
<comment type="similarity">
    <text evidence="4">Belongs to the acid sphingomyelinase family.</text>
</comment>